<dbReference type="InterPro" id="IPR045055">
    <property type="entry name" value="DNA2/NAM7-like"/>
</dbReference>
<dbReference type="Pfam" id="PF01096">
    <property type="entry name" value="Zn_ribbon_TFIIS"/>
    <property type="match status" value="1"/>
</dbReference>
<organism evidence="14 15">
    <name type="scientific">Hebeloma cylindrosporum</name>
    <dbReference type="NCBI Taxonomy" id="76867"/>
    <lineage>
        <taxon>Eukaryota</taxon>
        <taxon>Fungi</taxon>
        <taxon>Dikarya</taxon>
        <taxon>Basidiomycota</taxon>
        <taxon>Agaricomycotina</taxon>
        <taxon>Agaricomycetes</taxon>
        <taxon>Agaricomycetidae</taxon>
        <taxon>Agaricales</taxon>
        <taxon>Agaricineae</taxon>
        <taxon>Hymenogastraceae</taxon>
        <taxon>Hebeloma</taxon>
    </lineage>
</organism>
<dbReference type="Pfam" id="PF13086">
    <property type="entry name" value="AAA_11"/>
    <property type="match status" value="1"/>
</dbReference>
<name>A0A0C2YL37_HEBCY</name>
<evidence type="ECO:0000256" key="10">
    <source>
        <dbReference type="ARBA" id="ARBA00029985"/>
    </source>
</evidence>
<keyword evidence="6" id="KW-0378">Hydrolase</keyword>
<dbReference type="GO" id="GO:0003724">
    <property type="term" value="F:RNA helicase activity"/>
    <property type="evidence" value="ECO:0007669"/>
    <property type="project" value="TreeGrafter"/>
</dbReference>
<dbReference type="InterPro" id="IPR047187">
    <property type="entry name" value="SF1_C_Upf1"/>
</dbReference>
<dbReference type="SMART" id="SM00661">
    <property type="entry name" value="RPOL9"/>
    <property type="match status" value="1"/>
</dbReference>
<evidence type="ECO:0000256" key="2">
    <source>
        <dbReference type="ARBA" id="ARBA00020093"/>
    </source>
</evidence>
<dbReference type="GO" id="GO:0055029">
    <property type="term" value="C:nuclear DNA-directed RNA polymerase complex"/>
    <property type="evidence" value="ECO:0007669"/>
    <property type="project" value="UniProtKB-ARBA"/>
</dbReference>
<accession>A0A0C2YL37</accession>
<dbReference type="OrthoDB" id="6513042at2759"/>
<dbReference type="PANTHER" id="PTHR10887:SF517">
    <property type="entry name" value="RNA HELICASE NONSENSE MRNA REDUCING FACTOR"/>
    <property type="match status" value="1"/>
</dbReference>
<dbReference type="PANTHER" id="PTHR10887">
    <property type="entry name" value="DNA2/NAM7 HELICASE FAMILY"/>
    <property type="match status" value="1"/>
</dbReference>
<dbReference type="EMBL" id="KN831779">
    <property type="protein sequence ID" value="KIM41732.1"/>
    <property type="molecule type" value="Genomic_DNA"/>
</dbReference>
<comment type="similarity">
    <text evidence="1">Belongs to the DNA2/NAM7 helicase family.</text>
</comment>
<evidence type="ECO:0000256" key="7">
    <source>
        <dbReference type="ARBA" id="ARBA00022806"/>
    </source>
</evidence>
<reference evidence="14 15" key="1">
    <citation type="submission" date="2014-04" db="EMBL/GenBank/DDBJ databases">
        <authorList>
            <consortium name="DOE Joint Genome Institute"/>
            <person name="Kuo A."/>
            <person name="Gay G."/>
            <person name="Dore J."/>
            <person name="Kohler A."/>
            <person name="Nagy L.G."/>
            <person name="Floudas D."/>
            <person name="Copeland A."/>
            <person name="Barry K.W."/>
            <person name="Cichocki N."/>
            <person name="Veneault-Fourrey C."/>
            <person name="LaButti K."/>
            <person name="Lindquist E.A."/>
            <person name="Lipzen A."/>
            <person name="Lundell T."/>
            <person name="Morin E."/>
            <person name="Murat C."/>
            <person name="Sun H."/>
            <person name="Tunlid A."/>
            <person name="Henrissat B."/>
            <person name="Grigoriev I.V."/>
            <person name="Hibbett D.S."/>
            <person name="Martin F."/>
            <person name="Nordberg H.P."/>
            <person name="Cantor M.N."/>
            <person name="Hua S.X."/>
        </authorList>
    </citation>
    <scope>NUCLEOTIDE SEQUENCE [LARGE SCALE GENOMIC DNA]</scope>
    <source>
        <strain evidence="15">h7</strain>
    </source>
</reference>
<evidence type="ECO:0000256" key="4">
    <source>
        <dbReference type="ARBA" id="ARBA00022741"/>
    </source>
</evidence>
<dbReference type="STRING" id="686832.A0A0C2YL37"/>
<dbReference type="InterPro" id="IPR001529">
    <property type="entry name" value="Zn_ribbon_RPB9"/>
</dbReference>
<dbReference type="SUPFAM" id="SSF52540">
    <property type="entry name" value="P-loop containing nucleoside triphosphate hydrolases"/>
    <property type="match status" value="1"/>
</dbReference>
<feature type="domain" description="TFIIS-type" evidence="13">
    <location>
        <begin position="64"/>
        <end position="98"/>
    </location>
</feature>
<dbReference type="CDD" id="cd10509">
    <property type="entry name" value="Zn-ribbon_RPC11"/>
    <property type="match status" value="1"/>
</dbReference>
<dbReference type="InterPro" id="IPR034014">
    <property type="entry name" value="Zn_ribbon_RPC11_C"/>
</dbReference>
<dbReference type="GO" id="GO:0003676">
    <property type="term" value="F:nucleic acid binding"/>
    <property type="evidence" value="ECO:0007669"/>
    <property type="project" value="InterPro"/>
</dbReference>
<sequence length="988" mass="110612">MLFCPTCANLLVISGETGLNKWACNTCPYEFPITKQMTSRTRLKRKQVDDVLGGDEMWAHADKTQASCDKCNFNSAYFYQLQIRSADEPMTTCSKDYSVDSAYTPLFSVRRQSAAEGEWLQENEEENEDVPVVSQVPRSRFDWRGRATSRAKAVVLRDGERTRIRRIRPSVPMDDENDPFLPAIRNYSLKYLKLLALEEAESEAALKDRLSSWSVDLLRKEGYCMTGLSAYWLNANQFGRPVAAFLLGPGVNLPESKFDIGTQVLVSRHDPLKEEPLMGSVLSRSQSQIRVCFPNHFDLHEGEWRLDLGRPNLMYERMRAAVSHLRNDVQKIEDEVPRTSTEIILQGTKVRDIILRSFKMGYTRAPSTEEEVSADASSESGGIFKEDQRIQSWAKRYSQHNPMVMEGDPPLVGLNASQIRAMATMIGERMSLIQGPPGTGKTKTIIETIKLLKVHFEVPQPILVCTYTNVAVDNLVEGFAKVGVKPLRVGYNGNVRESLLQHSLDYKLQQHPLHRPLTAFVEEQATITPKIQKLLQDCQTLDEKLKTSVRPRKSSSQRVSNMKAGIIKLEERQVFLKRRIYAMQQGMLKDVIEAADVICTTCITSACHALNAADFPVVFIDEASMSTEPSSLIPLMKGSRHVALIGDHKQLPPIIVNTQAKEGGFGVSLFERLIEEEHVPSVMLDIQYRMHPAISRFPAMEFYDLALQDGTVDSGGKALPGLEPPRSKHMTRLEGKKHRPSVIFLDHTGNESFRGRSVLNLTEGHIVASIVEDLLLNNKRLRGHDIGIIAPYAAQIKLLTRMINTDPTYRERFKAVLGDQRMLHLEHIEIKTVDGFEGREKDVIIFSTVRNNGGGNIGFLADKKRLNVGLTRAKRGLFVVGSISTLRAAKMASSGGNTSVSSSISTTDEAEVPLPPPVVRVGKGAESWRRYADYLTEGGLVISLKGEKLETALYEHLCAVQGEQQQEMWRAAVGVKEVKRVRIAGTVR</sequence>
<dbReference type="PROSITE" id="PS51133">
    <property type="entry name" value="ZF_TFIIS_2"/>
    <property type="match status" value="1"/>
</dbReference>
<dbReference type="GO" id="GO:0006351">
    <property type="term" value="P:DNA-templated transcription"/>
    <property type="evidence" value="ECO:0007669"/>
    <property type="project" value="InterPro"/>
</dbReference>
<dbReference type="SUPFAM" id="SSF57783">
    <property type="entry name" value="Zinc beta-ribbon"/>
    <property type="match status" value="1"/>
</dbReference>
<dbReference type="GO" id="GO:0005694">
    <property type="term" value="C:chromosome"/>
    <property type="evidence" value="ECO:0007669"/>
    <property type="project" value="UniProtKB-ARBA"/>
</dbReference>
<keyword evidence="3 12" id="KW-0479">Metal-binding</keyword>
<comment type="similarity">
    <text evidence="12">Belongs to the archaeal rpoM/eukaryotic RPA12/RPB9/RPC11 RNA polymerase family.</text>
</comment>
<dbReference type="InterPro" id="IPR001222">
    <property type="entry name" value="Znf_TFIIS"/>
</dbReference>
<keyword evidence="8" id="KW-0862">Zinc</keyword>
<evidence type="ECO:0000256" key="11">
    <source>
        <dbReference type="PROSITE-ProRule" id="PRU00472"/>
    </source>
</evidence>
<dbReference type="Proteomes" id="UP000053424">
    <property type="component" value="Unassembled WGS sequence"/>
</dbReference>
<proteinExistence type="inferred from homology"/>
<gene>
    <name evidence="14" type="ORF">M413DRAFT_27321</name>
</gene>
<evidence type="ECO:0000313" key="14">
    <source>
        <dbReference type="EMBL" id="KIM41732.1"/>
    </source>
</evidence>
<dbReference type="GO" id="GO:0005524">
    <property type="term" value="F:ATP binding"/>
    <property type="evidence" value="ECO:0007669"/>
    <property type="project" value="UniProtKB-KW"/>
</dbReference>
<evidence type="ECO:0000256" key="9">
    <source>
        <dbReference type="ARBA" id="ARBA00022840"/>
    </source>
</evidence>
<dbReference type="AlphaFoldDB" id="A0A0C2YL37"/>
<dbReference type="InterPro" id="IPR041677">
    <property type="entry name" value="DNA2/NAM7_AAA_11"/>
</dbReference>
<dbReference type="InterPro" id="IPR041679">
    <property type="entry name" value="DNA2/NAM7-like_C"/>
</dbReference>
<dbReference type="SMART" id="SM00440">
    <property type="entry name" value="ZnF_C2C2"/>
    <property type="match status" value="1"/>
</dbReference>
<keyword evidence="15" id="KW-1185">Reference proteome</keyword>
<evidence type="ECO:0000256" key="12">
    <source>
        <dbReference type="RuleBase" id="RU003474"/>
    </source>
</evidence>
<dbReference type="Pfam" id="PF13087">
    <property type="entry name" value="AAA_12"/>
    <property type="match status" value="1"/>
</dbReference>
<dbReference type="FunFam" id="3.40.50.300:FF:000326">
    <property type="entry name" value="P-loop containing nucleoside triphosphate hydrolase"/>
    <property type="match status" value="1"/>
</dbReference>
<dbReference type="GO" id="GO:0016787">
    <property type="term" value="F:hydrolase activity"/>
    <property type="evidence" value="ECO:0007669"/>
    <property type="project" value="UniProtKB-KW"/>
</dbReference>
<dbReference type="GO" id="GO:0000184">
    <property type="term" value="P:nuclear-transcribed mRNA catabolic process, nonsense-mediated decay"/>
    <property type="evidence" value="ECO:0007669"/>
    <property type="project" value="TreeGrafter"/>
</dbReference>
<keyword evidence="9" id="KW-0067">ATP-binding</keyword>
<dbReference type="GO" id="GO:0005737">
    <property type="term" value="C:cytoplasm"/>
    <property type="evidence" value="ECO:0007669"/>
    <property type="project" value="TreeGrafter"/>
</dbReference>
<dbReference type="CDD" id="cd18808">
    <property type="entry name" value="SF1_C_Upf1"/>
    <property type="match status" value="1"/>
</dbReference>
<evidence type="ECO:0000259" key="13">
    <source>
        <dbReference type="PROSITE" id="PS51133"/>
    </source>
</evidence>
<keyword evidence="12" id="KW-0804">Transcription</keyword>
<evidence type="ECO:0000256" key="5">
    <source>
        <dbReference type="ARBA" id="ARBA00022771"/>
    </source>
</evidence>
<dbReference type="GO" id="GO:0008270">
    <property type="term" value="F:zinc ion binding"/>
    <property type="evidence" value="ECO:0007669"/>
    <property type="project" value="UniProtKB-KW"/>
</dbReference>
<keyword evidence="4" id="KW-0547">Nucleotide-binding</keyword>
<evidence type="ECO:0000313" key="15">
    <source>
        <dbReference type="Proteomes" id="UP000053424"/>
    </source>
</evidence>
<dbReference type="InterPro" id="IPR027417">
    <property type="entry name" value="P-loop_NTPase"/>
</dbReference>
<evidence type="ECO:0000256" key="6">
    <source>
        <dbReference type="ARBA" id="ARBA00022801"/>
    </source>
</evidence>
<keyword evidence="12" id="KW-0240">DNA-directed RNA polymerase</keyword>
<evidence type="ECO:0000256" key="3">
    <source>
        <dbReference type="ARBA" id="ARBA00022723"/>
    </source>
</evidence>
<dbReference type="Pfam" id="PF02150">
    <property type="entry name" value="Zn_ribbon_RPB9"/>
    <property type="match status" value="1"/>
</dbReference>
<dbReference type="HOGENOM" id="CLU_001666_8_3_1"/>
<evidence type="ECO:0000256" key="1">
    <source>
        <dbReference type="ARBA" id="ARBA00007913"/>
    </source>
</evidence>
<dbReference type="Gene3D" id="3.40.50.300">
    <property type="entry name" value="P-loop containing nucleotide triphosphate hydrolases"/>
    <property type="match status" value="2"/>
</dbReference>
<dbReference type="Gene3D" id="2.20.25.10">
    <property type="match status" value="1"/>
</dbReference>
<keyword evidence="5 11" id="KW-0863">Zinc-finger</keyword>
<evidence type="ECO:0000256" key="8">
    <source>
        <dbReference type="ARBA" id="ARBA00022833"/>
    </source>
</evidence>
<reference evidence="15" key="2">
    <citation type="submission" date="2015-01" db="EMBL/GenBank/DDBJ databases">
        <title>Evolutionary Origins and Diversification of the Mycorrhizal Mutualists.</title>
        <authorList>
            <consortium name="DOE Joint Genome Institute"/>
            <consortium name="Mycorrhizal Genomics Consortium"/>
            <person name="Kohler A."/>
            <person name="Kuo A."/>
            <person name="Nagy L.G."/>
            <person name="Floudas D."/>
            <person name="Copeland A."/>
            <person name="Barry K.W."/>
            <person name="Cichocki N."/>
            <person name="Veneault-Fourrey C."/>
            <person name="LaButti K."/>
            <person name="Lindquist E.A."/>
            <person name="Lipzen A."/>
            <person name="Lundell T."/>
            <person name="Morin E."/>
            <person name="Murat C."/>
            <person name="Riley R."/>
            <person name="Ohm R."/>
            <person name="Sun H."/>
            <person name="Tunlid A."/>
            <person name="Henrissat B."/>
            <person name="Grigoriev I.V."/>
            <person name="Hibbett D.S."/>
            <person name="Martin F."/>
        </authorList>
    </citation>
    <scope>NUCLEOTIDE SEQUENCE [LARGE SCALE GENOMIC DNA]</scope>
    <source>
        <strain evidence="15">h7</strain>
    </source>
</reference>
<keyword evidence="7" id="KW-0347">Helicase</keyword>
<protein>
    <recommendedName>
        <fullName evidence="2">DNA-directed RNA polymerase III subunit RPC10</fullName>
    </recommendedName>
    <alternativeName>
        <fullName evidence="10">RNA polymerase III subunit C11</fullName>
    </alternativeName>
</protein>